<dbReference type="RefSeq" id="WP_138773485.1">
    <property type="nucleotide sequence ID" value="NZ_JBHSSX010000022.1"/>
</dbReference>
<dbReference type="EMBL" id="VCQT01000044">
    <property type="protein sequence ID" value="TMW11395.1"/>
    <property type="molecule type" value="Genomic_DNA"/>
</dbReference>
<name>A0ABY2XJ04_9GAMM</name>
<evidence type="ECO:0000313" key="2">
    <source>
        <dbReference type="Proteomes" id="UP000739180"/>
    </source>
</evidence>
<keyword evidence="2" id="KW-1185">Reference proteome</keyword>
<protein>
    <submittedName>
        <fullName evidence="1">Uncharacterized protein</fullName>
    </submittedName>
</protein>
<sequence length="197" mass="21677">MKQMGWIPRKSLHAWIMATSTLLFLFVFPALANAASKEQPGPPDIEAPALPAPLKVVLGPLRLLLPEHGLETIAHRDGIVIVQYANGNTLTHRTLSEKESALYKDGHTEAQRAKKILLPSIEPGKKSTTVLPPEIRVRKIGGSSLYLRTTKNSAGYRTMLFTNKKTHYIDLLMGEAEALQLFQTATINSISSEKAGR</sequence>
<proteinExistence type="predicted"/>
<dbReference type="Proteomes" id="UP000739180">
    <property type="component" value="Unassembled WGS sequence"/>
</dbReference>
<evidence type="ECO:0000313" key="1">
    <source>
        <dbReference type="EMBL" id="TMW11395.1"/>
    </source>
</evidence>
<gene>
    <name evidence="1" type="ORF">FGS76_15200</name>
</gene>
<reference evidence="1 2" key="1">
    <citation type="submission" date="2019-05" db="EMBL/GenBank/DDBJ databases">
        <title>Genome of Alcanivorax gelatiniphagus, an oil degrading marine bacteria.</title>
        <authorList>
            <person name="Kwon K.K."/>
        </authorList>
    </citation>
    <scope>NUCLEOTIDE SEQUENCE [LARGE SCALE GENOMIC DNA]</scope>
    <source>
        <strain evidence="1 2">MEBiC 08158</strain>
    </source>
</reference>
<accession>A0ABY2XJ04</accession>
<comment type="caution">
    <text evidence="1">The sequence shown here is derived from an EMBL/GenBank/DDBJ whole genome shotgun (WGS) entry which is preliminary data.</text>
</comment>
<organism evidence="1 2">
    <name type="scientific">Alloalcanivorax gelatiniphagus</name>
    <dbReference type="NCBI Taxonomy" id="1194167"/>
    <lineage>
        <taxon>Bacteria</taxon>
        <taxon>Pseudomonadati</taxon>
        <taxon>Pseudomonadota</taxon>
        <taxon>Gammaproteobacteria</taxon>
        <taxon>Oceanospirillales</taxon>
        <taxon>Alcanivoracaceae</taxon>
        <taxon>Alloalcanivorax</taxon>
    </lineage>
</organism>